<dbReference type="InterPro" id="IPR050259">
    <property type="entry name" value="SDR"/>
</dbReference>
<comment type="similarity">
    <text evidence="1">Belongs to the short-chain dehydrogenases/reductases (SDR) family.</text>
</comment>
<dbReference type="FunFam" id="3.40.50.720:FF:000084">
    <property type="entry name" value="Short-chain dehydrogenase reductase"/>
    <property type="match status" value="1"/>
</dbReference>
<comment type="caution">
    <text evidence="2">The sequence shown here is derived from an EMBL/GenBank/DDBJ whole genome shotgun (WGS) entry which is preliminary data.</text>
</comment>
<keyword evidence="3" id="KW-1185">Reference proteome</keyword>
<dbReference type="InterPro" id="IPR002347">
    <property type="entry name" value="SDR_fam"/>
</dbReference>
<dbReference type="PRINTS" id="PR00081">
    <property type="entry name" value="GDHRDH"/>
</dbReference>
<reference evidence="2 3" key="1">
    <citation type="submission" date="2015-02" db="EMBL/GenBank/DDBJ databases">
        <title>Single-cell genomics of uncultivated deep-branching MTB reveals a conserved set of magnetosome genes.</title>
        <authorList>
            <person name="Kolinko S."/>
            <person name="Richter M."/>
            <person name="Glockner F.O."/>
            <person name="Brachmann A."/>
            <person name="Schuler D."/>
        </authorList>
    </citation>
    <scope>NUCLEOTIDE SEQUENCE [LARGE SCALE GENOMIC DNA]</scope>
    <source>
        <strain evidence="2">TM-1</strain>
    </source>
</reference>
<dbReference type="PANTHER" id="PTHR42879:SF2">
    <property type="entry name" value="3-OXOACYL-[ACYL-CARRIER-PROTEIN] REDUCTASE FABG"/>
    <property type="match status" value="1"/>
</dbReference>
<accession>A0A0F3GXF3</accession>
<sequence>MSGLLYPFYVKLSFMSIRIEEDGVKGASFWPGRVRSAPFIPFFGKVALVTGGSRGIGRAIALRFAANGADVVINHRRAETPGSSRAGGIQALCREIEAMGVNAYPVQADISSRESVKQLMAEITNKCRKLDFLVLNAAKAPFKPIERLLERELRELVDVNYLGNIFCVKEALPLLEKNYDQVQPGATKNDDPVAGRIVFISSLGSRFYNPAYPLGSMKAAMESVVRDLSQTLGERGIMVNAVSGGLVKTDSFKVLRQYMEGVEKLPAELFVQPEEIADVVMFLCSNASRAIAGQTIIVDRGLSNRLYRPALP</sequence>
<evidence type="ECO:0000313" key="3">
    <source>
        <dbReference type="Proteomes" id="UP000033423"/>
    </source>
</evidence>
<evidence type="ECO:0000313" key="2">
    <source>
        <dbReference type="EMBL" id="KJU86537.1"/>
    </source>
</evidence>
<dbReference type="SUPFAM" id="SSF51735">
    <property type="entry name" value="NAD(P)-binding Rossmann-fold domains"/>
    <property type="match status" value="1"/>
</dbReference>
<protein>
    <submittedName>
        <fullName evidence="2">Enoyl-(Acyl carrier protein) reductase</fullName>
    </submittedName>
</protein>
<proteinExistence type="inferred from homology"/>
<dbReference type="EMBL" id="LACI01000554">
    <property type="protein sequence ID" value="KJU86537.1"/>
    <property type="molecule type" value="Genomic_DNA"/>
</dbReference>
<organism evidence="2 3">
    <name type="scientific">Candidatus Magnetobacterium bavaricum</name>
    <dbReference type="NCBI Taxonomy" id="29290"/>
    <lineage>
        <taxon>Bacteria</taxon>
        <taxon>Pseudomonadati</taxon>
        <taxon>Nitrospirota</taxon>
        <taxon>Thermodesulfovibrionia</taxon>
        <taxon>Thermodesulfovibrionales</taxon>
        <taxon>Candidatus Magnetobacteriaceae</taxon>
        <taxon>Candidatus Magnetobacterium</taxon>
    </lineage>
</organism>
<dbReference type="Proteomes" id="UP000033423">
    <property type="component" value="Unassembled WGS sequence"/>
</dbReference>
<dbReference type="AlphaFoldDB" id="A0A0F3GXF3"/>
<gene>
    <name evidence="2" type="ORF">MBAV_001268</name>
</gene>
<dbReference type="Gene3D" id="3.40.50.720">
    <property type="entry name" value="NAD(P)-binding Rossmann-like Domain"/>
    <property type="match status" value="1"/>
</dbReference>
<name>A0A0F3GXF3_9BACT</name>
<dbReference type="PANTHER" id="PTHR42879">
    <property type="entry name" value="3-OXOACYL-(ACYL-CARRIER-PROTEIN) REDUCTASE"/>
    <property type="match status" value="1"/>
</dbReference>
<dbReference type="Pfam" id="PF13561">
    <property type="entry name" value="adh_short_C2"/>
    <property type="match status" value="1"/>
</dbReference>
<evidence type="ECO:0000256" key="1">
    <source>
        <dbReference type="ARBA" id="ARBA00006484"/>
    </source>
</evidence>
<dbReference type="InterPro" id="IPR036291">
    <property type="entry name" value="NAD(P)-bd_dom_sf"/>
</dbReference>